<evidence type="ECO:0000313" key="6">
    <source>
        <dbReference type="EMBL" id="GGX48212.1"/>
    </source>
</evidence>
<keyword evidence="7" id="KW-1185">Reference proteome</keyword>
<comment type="catalytic activity">
    <reaction evidence="3">
        <text>2 GTP = 3',3'-c-di-GMP + 2 diphosphate</text>
        <dbReference type="Rhea" id="RHEA:24898"/>
        <dbReference type="ChEBI" id="CHEBI:33019"/>
        <dbReference type="ChEBI" id="CHEBI:37565"/>
        <dbReference type="ChEBI" id="CHEBI:58805"/>
        <dbReference type="EC" id="2.7.7.65"/>
    </reaction>
</comment>
<feature type="domain" description="GGDEF" evidence="5">
    <location>
        <begin position="350"/>
        <end position="482"/>
    </location>
</feature>
<dbReference type="AlphaFoldDB" id="A0A918K4Z8"/>
<comment type="caution">
    <text evidence="6">The sequence shown here is derived from an EMBL/GenBank/DDBJ whole genome shotgun (WGS) entry which is preliminary data.</text>
</comment>
<dbReference type="EMBL" id="BMXR01000003">
    <property type="protein sequence ID" value="GGX48212.1"/>
    <property type="molecule type" value="Genomic_DNA"/>
</dbReference>
<reference evidence="6" key="1">
    <citation type="journal article" date="2014" name="Int. J. Syst. Evol. Microbiol.">
        <title>Complete genome sequence of Corynebacterium casei LMG S-19264T (=DSM 44701T), isolated from a smear-ripened cheese.</title>
        <authorList>
            <consortium name="US DOE Joint Genome Institute (JGI-PGF)"/>
            <person name="Walter F."/>
            <person name="Albersmeier A."/>
            <person name="Kalinowski J."/>
            <person name="Ruckert C."/>
        </authorList>
    </citation>
    <scope>NUCLEOTIDE SEQUENCE</scope>
    <source>
        <strain evidence="6">KCTC 22169</strain>
    </source>
</reference>
<evidence type="ECO:0000256" key="2">
    <source>
        <dbReference type="ARBA" id="ARBA00012528"/>
    </source>
</evidence>
<dbReference type="InterPro" id="IPR048516">
    <property type="entry name" value="DGCcoil"/>
</dbReference>
<evidence type="ECO:0000259" key="5">
    <source>
        <dbReference type="PROSITE" id="PS50887"/>
    </source>
</evidence>
<dbReference type="GO" id="GO:0052621">
    <property type="term" value="F:diguanylate cyclase activity"/>
    <property type="evidence" value="ECO:0007669"/>
    <property type="project" value="UniProtKB-EC"/>
</dbReference>
<dbReference type="SMART" id="SM00267">
    <property type="entry name" value="GGDEF"/>
    <property type="match status" value="1"/>
</dbReference>
<name>A0A918K4Z8_9GAMM</name>
<proteinExistence type="predicted"/>
<dbReference type="Proteomes" id="UP000626148">
    <property type="component" value="Unassembled WGS sequence"/>
</dbReference>
<dbReference type="SUPFAM" id="SSF55073">
    <property type="entry name" value="Nucleotide cyclase"/>
    <property type="match status" value="1"/>
</dbReference>
<dbReference type="FunFam" id="3.30.70.270:FF:000001">
    <property type="entry name" value="Diguanylate cyclase domain protein"/>
    <property type="match status" value="1"/>
</dbReference>
<accession>A0A918K4Z8</accession>
<dbReference type="PANTHER" id="PTHR45138:SF9">
    <property type="entry name" value="DIGUANYLATE CYCLASE DGCM-RELATED"/>
    <property type="match status" value="1"/>
</dbReference>
<dbReference type="RefSeq" id="WP_189607792.1">
    <property type="nucleotide sequence ID" value="NZ_BMXR01000003.1"/>
</dbReference>
<reference evidence="6" key="2">
    <citation type="submission" date="2020-09" db="EMBL/GenBank/DDBJ databases">
        <authorList>
            <person name="Sun Q."/>
            <person name="Kim S."/>
        </authorList>
    </citation>
    <scope>NUCLEOTIDE SEQUENCE</scope>
    <source>
        <strain evidence="6">KCTC 22169</strain>
    </source>
</reference>
<evidence type="ECO:0000256" key="1">
    <source>
        <dbReference type="ARBA" id="ARBA00001946"/>
    </source>
</evidence>
<evidence type="ECO:0000256" key="3">
    <source>
        <dbReference type="ARBA" id="ARBA00034247"/>
    </source>
</evidence>
<dbReference type="Gene3D" id="3.30.70.270">
    <property type="match status" value="1"/>
</dbReference>
<dbReference type="EC" id="2.7.7.65" evidence="2"/>
<evidence type="ECO:0000313" key="7">
    <source>
        <dbReference type="Proteomes" id="UP000626148"/>
    </source>
</evidence>
<evidence type="ECO:0000256" key="4">
    <source>
        <dbReference type="SAM" id="Coils"/>
    </source>
</evidence>
<dbReference type="InterPro" id="IPR043128">
    <property type="entry name" value="Rev_trsase/Diguanyl_cyclase"/>
</dbReference>
<keyword evidence="4" id="KW-0175">Coiled coil</keyword>
<dbReference type="InterPro" id="IPR000160">
    <property type="entry name" value="GGDEF_dom"/>
</dbReference>
<protein>
    <recommendedName>
        <fullName evidence="2">diguanylate cyclase</fullName>
        <ecNumber evidence="2">2.7.7.65</ecNumber>
    </recommendedName>
</protein>
<gene>
    <name evidence="6" type="ORF">GCM10007392_13890</name>
</gene>
<feature type="coiled-coil region" evidence="4">
    <location>
        <begin position="285"/>
        <end position="319"/>
    </location>
</feature>
<dbReference type="PROSITE" id="PS50887">
    <property type="entry name" value="GGDEF"/>
    <property type="match status" value="1"/>
</dbReference>
<dbReference type="NCBIfam" id="TIGR00254">
    <property type="entry name" value="GGDEF"/>
    <property type="match status" value="1"/>
</dbReference>
<sequence>MNEIQEWLRRGVLDLSIMLRGIDADLDTGLESLKQTLRERESMDVDAFRQALEHTDDCFDRIENVAERGTQQLYLLYRDLLKLADSAPADLRQEVESQSQYLFDALGLLENVRHVLPSELPSDLPNDGDDDSTLIRLRQKLCSRFITLLRTLAILGDEDGALRSLASRLEPLPDWSTLDHLAAETISLIQQRLDAEKGQFEHYLNELNSKLERINALISEGGQSMSALNELNEDLGRNVDAQLNRARQEISDASNLEQLRESLNHSLDGLLTLLNDFQSRTGKSLQDMTQRQDELNEQLQALQEDNHRLIQQVTHERELSMRDPLTQLPNRHGFELRLRDEMARNSRYGHPVSLALIDVDHFKRINDQFGHLAGDKVLKILAKQMDDQIRETDYLARFGGEEFILLLPQTAQEDAFVAVEKVRQHISECPFNFQGKPVQITVSMGVTEYQTDEGLETWMHRADEALYRSKDEGRNRTTLAQITPTDTARDVTTNSSD</sequence>
<dbReference type="PANTHER" id="PTHR45138">
    <property type="entry name" value="REGULATORY COMPONENTS OF SENSORY TRANSDUCTION SYSTEM"/>
    <property type="match status" value="1"/>
</dbReference>
<dbReference type="CDD" id="cd01949">
    <property type="entry name" value="GGDEF"/>
    <property type="match status" value="1"/>
</dbReference>
<comment type="cofactor">
    <cofactor evidence="1">
        <name>Mg(2+)</name>
        <dbReference type="ChEBI" id="CHEBI:18420"/>
    </cofactor>
</comment>
<dbReference type="InterPro" id="IPR029787">
    <property type="entry name" value="Nucleotide_cyclase"/>
</dbReference>
<dbReference type="Pfam" id="PF20975">
    <property type="entry name" value="DGCcoil"/>
    <property type="match status" value="1"/>
</dbReference>
<dbReference type="InterPro" id="IPR050469">
    <property type="entry name" value="Diguanylate_Cyclase"/>
</dbReference>
<dbReference type="Pfam" id="PF00990">
    <property type="entry name" value="GGDEF"/>
    <property type="match status" value="1"/>
</dbReference>
<organism evidence="6 7">
    <name type="scientific">Saccharospirillum salsuginis</name>
    <dbReference type="NCBI Taxonomy" id="418750"/>
    <lineage>
        <taxon>Bacteria</taxon>
        <taxon>Pseudomonadati</taxon>
        <taxon>Pseudomonadota</taxon>
        <taxon>Gammaproteobacteria</taxon>
        <taxon>Oceanospirillales</taxon>
        <taxon>Saccharospirillaceae</taxon>
        <taxon>Saccharospirillum</taxon>
    </lineage>
</organism>